<dbReference type="Pfam" id="PF08378">
    <property type="entry name" value="NERD"/>
    <property type="match status" value="1"/>
</dbReference>
<feature type="domain" description="NERD" evidence="2">
    <location>
        <begin position="132"/>
        <end position="244"/>
    </location>
</feature>
<comment type="caution">
    <text evidence="3">The sequence shown here is derived from an EMBL/GenBank/DDBJ whole genome shotgun (WGS) entry which is preliminary data.</text>
</comment>
<dbReference type="PROSITE" id="PS50965">
    <property type="entry name" value="NERD"/>
    <property type="match status" value="1"/>
</dbReference>
<dbReference type="EMBL" id="JBEYXV010000010">
    <property type="protein sequence ID" value="MEU6823020.1"/>
    <property type="molecule type" value="Genomic_DNA"/>
</dbReference>
<evidence type="ECO:0000259" key="2">
    <source>
        <dbReference type="PROSITE" id="PS50965"/>
    </source>
</evidence>
<proteinExistence type="predicted"/>
<evidence type="ECO:0000313" key="3">
    <source>
        <dbReference type="EMBL" id="MEU6823020.1"/>
    </source>
</evidence>
<gene>
    <name evidence="3" type="ORF">ABZ921_20515</name>
</gene>
<organism evidence="3 4">
    <name type="scientific">Streptomyces atriruber</name>
    <dbReference type="NCBI Taxonomy" id="545121"/>
    <lineage>
        <taxon>Bacteria</taxon>
        <taxon>Bacillati</taxon>
        <taxon>Actinomycetota</taxon>
        <taxon>Actinomycetes</taxon>
        <taxon>Kitasatosporales</taxon>
        <taxon>Streptomycetaceae</taxon>
        <taxon>Streptomyces</taxon>
    </lineage>
</organism>
<sequence>MSDLRIVAWKRYGQDRLYVNLPDNTSVAWADRRTGKVTILVEKYRHEALDLLRPQFMKDVNPAPVEPPASPPHPPAAVAADQLPPLTPQDDLASNRPGASLRELLEREGPTPGRRFLNWLLRRETEWDSYRKGLAGELRVGSELERLTRRGWRVLHSIQLPRKVDIDHLLIGPGGVFCINTKRHLGKAVWVGDEMVRVNHGKPQPYGRKSKAEARRVQDVLERYVGIPVQVEPVLVFVGVTRLDKVSTQLAVRVYREREVSALGPLSGVLDPEQVDAVFAVARNRCAWLAA</sequence>
<dbReference type="InterPro" id="IPR011528">
    <property type="entry name" value="NERD"/>
</dbReference>
<accession>A0ABV3BPS1</accession>
<reference evidence="3 4" key="1">
    <citation type="submission" date="2024-06" db="EMBL/GenBank/DDBJ databases">
        <title>The Natural Products Discovery Center: Release of the First 8490 Sequenced Strains for Exploring Actinobacteria Biosynthetic Diversity.</title>
        <authorList>
            <person name="Kalkreuter E."/>
            <person name="Kautsar S.A."/>
            <person name="Yang D."/>
            <person name="Bader C.D."/>
            <person name="Teijaro C.N."/>
            <person name="Fluegel L."/>
            <person name="Davis C.M."/>
            <person name="Simpson J.R."/>
            <person name="Lauterbach L."/>
            <person name="Steele A.D."/>
            <person name="Gui C."/>
            <person name="Meng S."/>
            <person name="Li G."/>
            <person name="Viehrig K."/>
            <person name="Ye F."/>
            <person name="Su P."/>
            <person name="Kiefer A.F."/>
            <person name="Nichols A."/>
            <person name="Cepeda A.J."/>
            <person name="Yan W."/>
            <person name="Fan B."/>
            <person name="Jiang Y."/>
            <person name="Adhikari A."/>
            <person name="Zheng C.-J."/>
            <person name="Schuster L."/>
            <person name="Cowan T.M."/>
            <person name="Smanski M.J."/>
            <person name="Chevrette M.G."/>
            <person name="De Carvalho L.P.S."/>
            <person name="Shen B."/>
        </authorList>
    </citation>
    <scope>NUCLEOTIDE SEQUENCE [LARGE SCALE GENOMIC DNA]</scope>
    <source>
        <strain evidence="3 4">NPDC046838</strain>
    </source>
</reference>
<evidence type="ECO:0000256" key="1">
    <source>
        <dbReference type="SAM" id="MobiDB-lite"/>
    </source>
</evidence>
<name>A0ABV3BPS1_9ACTN</name>
<dbReference type="Proteomes" id="UP001551176">
    <property type="component" value="Unassembled WGS sequence"/>
</dbReference>
<feature type="region of interest" description="Disordered" evidence="1">
    <location>
        <begin position="60"/>
        <end position="96"/>
    </location>
</feature>
<dbReference type="RefSeq" id="WP_359350991.1">
    <property type="nucleotide sequence ID" value="NZ_JBEYXV010000010.1"/>
</dbReference>
<keyword evidence="4" id="KW-1185">Reference proteome</keyword>
<protein>
    <submittedName>
        <fullName evidence="3">Nuclease-related domain-containing protein</fullName>
    </submittedName>
</protein>
<evidence type="ECO:0000313" key="4">
    <source>
        <dbReference type="Proteomes" id="UP001551176"/>
    </source>
</evidence>
<feature type="compositionally biased region" description="Pro residues" evidence="1">
    <location>
        <begin position="64"/>
        <end position="75"/>
    </location>
</feature>